<protein>
    <recommendedName>
        <fullName evidence="5">Glycosyltransferase</fullName>
        <ecNumber evidence="5">2.4.1.-</ecNumber>
    </recommendedName>
</protein>
<sequence>MAPPHFLLIAFPSRGAINPALQLAERLTHAGSRVTFFTTVSAHRRMIEPVCLDGVTFATFSDGYDNGYELGDDVDHFMAELKRRGSEALRGLIEYSSGRGLRFTCALHTMFRWADEVARSFQIQSVLVWIQPATVFGIYYHYFNGYEDVIKSVTSQSCDTTSLIRLPGLPPLTDRDLPSFFNPDNKYAFGLPHMQSQFKQLKEGGKPNMVLLNTFDMLELEVLRAIGTLNLVGIGPLVPFRFLNAQDRNSSDESSRGDHFQSSKEYVQWLNTKKEASVIYVAFGSIAKFSKAQKLEIAHGLLETGRPFLWVVRKTVGDDDELIYKEELDKRGMIIPWCSQMEVLSHRSIGCFFTHCGWNSTLESLACGIPMVAFPQFTDQMTNSKLVEDVWKVGVRVSEINEDGIIVKGGEIKKCLELVMGSGETGDGIRRNARKWKNLAMEASKEGGSSDKNLRAFVEEFSKVD</sequence>
<dbReference type="PROSITE" id="PS00375">
    <property type="entry name" value="UDPGT"/>
    <property type="match status" value="1"/>
</dbReference>
<evidence type="ECO:0000256" key="3">
    <source>
        <dbReference type="ARBA" id="ARBA00022679"/>
    </source>
</evidence>
<gene>
    <name evidence="6" type="ORF">EUGRSUZ_H00004</name>
</gene>
<keyword evidence="3 4" id="KW-0808">Transferase</keyword>
<reference evidence="6" key="1">
    <citation type="submission" date="2013-07" db="EMBL/GenBank/DDBJ databases">
        <title>The genome of Eucalyptus grandis.</title>
        <authorList>
            <person name="Schmutz J."/>
            <person name="Hayes R."/>
            <person name="Myburg A."/>
            <person name="Tuskan G."/>
            <person name="Grattapaglia D."/>
            <person name="Rokhsar D.S."/>
        </authorList>
    </citation>
    <scope>NUCLEOTIDE SEQUENCE</scope>
    <source>
        <tissue evidence="6">Leaf extractions</tissue>
    </source>
</reference>
<dbReference type="CDD" id="cd03784">
    <property type="entry name" value="GT1_Gtf-like"/>
    <property type="match status" value="1"/>
</dbReference>
<name>A0A059ATV4_EUCGR</name>
<dbReference type="OMA" id="PFQGHIA"/>
<evidence type="ECO:0000256" key="5">
    <source>
        <dbReference type="RuleBase" id="RU362057"/>
    </source>
</evidence>
<dbReference type="AlphaFoldDB" id="A0A059ATV4"/>
<keyword evidence="2 4" id="KW-0328">Glycosyltransferase</keyword>
<dbReference type="PANTHER" id="PTHR11926:SF1542">
    <property type="entry name" value="GLYCOSYLTRANSFERASE"/>
    <property type="match status" value="1"/>
</dbReference>
<dbReference type="PANTHER" id="PTHR11926">
    <property type="entry name" value="GLUCOSYL/GLUCURONOSYL TRANSFERASES"/>
    <property type="match status" value="1"/>
</dbReference>
<evidence type="ECO:0000256" key="2">
    <source>
        <dbReference type="ARBA" id="ARBA00022676"/>
    </source>
</evidence>
<dbReference type="GO" id="GO:0080043">
    <property type="term" value="F:quercetin 3-O-glucosyltransferase activity"/>
    <property type="evidence" value="ECO:0000318"/>
    <property type="project" value="GO_Central"/>
</dbReference>
<evidence type="ECO:0000256" key="4">
    <source>
        <dbReference type="RuleBase" id="RU003718"/>
    </source>
</evidence>
<dbReference type="EC" id="2.4.1.-" evidence="5"/>
<evidence type="ECO:0000256" key="1">
    <source>
        <dbReference type="ARBA" id="ARBA00009995"/>
    </source>
</evidence>
<dbReference type="Pfam" id="PF00201">
    <property type="entry name" value="UDPGT"/>
    <property type="match status" value="1"/>
</dbReference>
<evidence type="ECO:0000313" key="6">
    <source>
        <dbReference type="EMBL" id="KCW57189.1"/>
    </source>
</evidence>
<dbReference type="SUPFAM" id="SSF53756">
    <property type="entry name" value="UDP-Glycosyltransferase/glycogen phosphorylase"/>
    <property type="match status" value="1"/>
</dbReference>
<dbReference type="Gene3D" id="3.40.50.2000">
    <property type="entry name" value="Glycogen Phosphorylase B"/>
    <property type="match status" value="2"/>
</dbReference>
<dbReference type="InterPro" id="IPR035595">
    <property type="entry name" value="UDP_glycos_trans_CS"/>
</dbReference>
<proteinExistence type="inferred from homology"/>
<dbReference type="EMBL" id="KK198760">
    <property type="protein sequence ID" value="KCW57189.1"/>
    <property type="molecule type" value="Genomic_DNA"/>
</dbReference>
<dbReference type="GO" id="GO:0080044">
    <property type="term" value="F:quercetin 7-O-glucosyltransferase activity"/>
    <property type="evidence" value="ECO:0000318"/>
    <property type="project" value="GO_Central"/>
</dbReference>
<dbReference type="eggNOG" id="KOG1192">
    <property type="taxonomic scope" value="Eukaryota"/>
</dbReference>
<dbReference type="Gramene" id="KCW57189">
    <property type="protein sequence ID" value="KCW57189"/>
    <property type="gene ID" value="EUGRSUZ_H00004"/>
</dbReference>
<dbReference type="InParanoid" id="A0A059ATV4"/>
<accession>A0A059ATV4</accession>
<dbReference type="KEGG" id="egr:104455994"/>
<dbReference type="GO" id="GO:0005737">
    <property type="term" value="C:cytoplasm"/>
    <property type="evidence" value="ECO:0000318"/>
    <property type="project" value="GO_Central"/>
</dbReference>
<dbReference type="FunFam" id="3.40.50.2000:FF:000019">
    <property type="entry name" value="Glycosyltransferase"/>
    <property type="match status" value="1"/>
</dbReference>
<comment type="similarity">
    <text evidence="1 4">Belongs to the UDP-glycosyltransferase family.</text>
</comment>
<dbReference type="InterPro" id="IPR002213">
    <property type="entry name" value="UDP_glucos_trans"/>
</dbReference>
<dbReference type="OrthoDB" id="5835829at2759"/>
<organism evidence="6">
    <name type="scientific">Eucalyptus grandis</name>
    <name type="common">Flooded gum</name>
    <dbReference type="NCBI Taxonomy" id="71139"/>
    <lineage>
        <taxon>Eukaryota</taxon>
        <taxon>Viridiplantae</taxon>
        <taxon>Streptophyta</taxon>
        <taxon>Embryophyta</taxon>
        <taxon>Tracheophyta</taxon>
        <taxon>Spermatophyta</taxon>
        <taxon>Magnoliopsida</taxon>
        <taxon>eudicotyledons</taxon>
        <taxon>Gunneridae</taxon>
        <taxon>Pentapetalae</taxon>
        <taxon>rosids</taxon>
        <taxon>malvids</taxon>
        <taxon>Myrtales</taxon>
        <taxon>Myrtaceae</taxon>
        <taxon>Myrtoideae</taxon>
        <taxon>Eucalypteae</taxon>
        <taxon>Eucalyptus</taxon>
    </lineage>
</organism>